<dbReference type="Proteomes" id="UP000606499">
    <property type="component" value="Unassembled WGS sequence"/>
</dbReference>
<sequence>MSLNSTISRELFKARTQHGWTQQQVAEAASISVRWYQHIEKGTHLPSTPVMLRLIILLEIDVTSFTQEVGLNATASVLSC</sequence>
<dbReference type="SMART" id="SM00530">
    <property type="entry name" value="HTH_XRE"/>
    <property type="match status" value="1"/>
</dbReference>
<dbReference type="InterPro" id="IPR010982">
    <property type="entry name" value="Lambda_DNA-bd_dom_sf"/>
</dbReference>
<name>A0A923RX96_9FIRM</name>
<dbReference type="RefSeq" id="WP_082397365.1">
    <property type="nucleotide sequence ID" value="NZ_JACOPL010000010.1"/>
</dbReference>
<gene>
    <name evidence="2" type="ORF">H8S45_11485</name>
</gene>
<proteinExistence type="predicted"/>
<dbReference type="Pfam" id="PF13560">
    <property type="entry name" value="HTH_31"/>
    <property type="match status" value="1"/>
</dbReference>
<dbReference type="InterPro" id="IPR001387">
    <property type="entry name" value="Cro/C1-type_HTH"/>
</dbReference>
<evidence type="ECO:0000259" key="1">
    <source>
        <dbReference type="PROSITE" id="PS50943"/>
    </source>
</evidence>
<dbReference type="AlphaFoldDB" id="A0A923RX96"/>
<reference evidence="2" key="1">
    <citation type="submission" date="2020-08" db="EMBL/GenBank/DDBJ databases">
        <title>Genome public.</title>
        <authorList>
            <person name="Liu C."/>
            <person name="Sun Q."/>
        </authorList>
    </citation>
    <scope>NUCLEOTIDE SEQUENCE</scope>
    <source>
        <strain evidence="2">NSJ-28</strain>
    </source>
</reference>
<dbReference type="CDD" id="cd00093">
    <property type="entry name" value="HTH_XRE"/>
    <property type="match status" value="1"/>
</dbReference>
<evidence type="ECO:0000313" key="2">
    <source>
        <dbReference type="EMBL" id="MBC5726076.1"/>
    </source>
</evidence>
<accession>A0A923RX96</accession>
<dbReference type="Gene3D" id="1.10.260.40">
    <property type="entry name" value="lambda repressor-like DNA-binding domains"/>
    <property type="match status" value="1"/>
</dbReference>
<dbReference type="PROSITE" id="PS50943">
    <property type="entry name" value="HTH_CROC1"/>
    <property type="match status" value="1"/>
</dbReference>
<evidence type="ECO:0000313" key="3">
    <source>
        <dbReference type="Proteomes" id="UP000606499"/>
    </source>
</evidence>
<protein>
    <submittedName>
        <fullName evidence="2">Helix-turn-helix transcriptional regulator</fullName>
    </submittedName>
</protein>
<dbReference type="GO" id="GO:0003677">
    <property type="term" value="F:DNA binding"/>
    <property type="evidence" value="ECO:0007669"/>
    <property type="project" value="InterPro"/>
</dbReference>
<dbReference type="SUPFAM" id="SSF47413">
    <property type="entry name" value="lambda repressor-like DNA-binding domains"/>
    <property type="match status" value="1"/>
</dbReference>
<keyword evidence="3" id="KW-1185">Reference proteome</keyword>
<feature type="domain" description="HTH cro/C1-type" evidence="1">
    <location>
        <begin position="13"/>
        <end position="65"/>
    </location>
</feature>
<comment type="caution">
    <text evidence="2">The sequence shown here is derived from an EMBL/GenBank/DDBJ whole genome shotgun (WGS) entry which is preliminary data.</text>
</comment>
<dbReference type="EMBL" id="JACOPL010000010">
    <property type="protein sequence ID" value="MBC5726076.1"/>
    <property type="molecule type" value="Genomic_DNA"/>
</dbReference>
<organism evidence="2 3">
    <name type="scientific">Agathobaculum faecis</name>
    <dbReference type="NCBI Taxonomy" id="2763013"/>
    <lineage>
        <taxon>Bacteria</taxon>
        <taxon>Bacillati</taxon>
        <taxon>Bacillota</taxon>
        <taxon>Clostridia</taxon>
        <taxon>Eubacteriales</taxon>
        <taxon>Butyricicoccaceae</taxon>
        <taxon>Agathobaculum</taxon>
    </lineage>
</organism>